<dbReference type="RefSeq" id="WP_131185020.1">
    <property type="nucleotide sequence ID" value="NZ_QJUO01000020.1"/>
</dbReference>
<organism evidence="2 3">
    <name type="scientific">Stutzerimonas kirkiae</name>
    <dbReference type="NCBI Taxonomy" id="2211392"/>
    <lineage>
        <taxon>Bacteria</taxon>
        <taxon>Pseudomonadati</taxon>
        <taxon>Pseudomonadota</taxon>
        <taxon>Gammaproteobacteria</taxon>
        <taxon>Pseudomonadales</taxon>
        <taxon>Pseudomonadaceae</taxon>
        <taxon>Stutzerimonas</taxon>
    </lineage>
</organism>
<dbReference type="EMBL" id="QJUP01000021">
    <property type="protein sequence ID" value="TBU93318.1"/>
    <property type="molecule type" value="Genomic_DNA"/>
</dbReference>
<dbReference type="Proteomes" id="UP000292639">
    <property type="component" value="Unassembled WGS sequence"/>
</dbReference>
<evidence type="ECO:0000313" key="2">
    <source>
        <dbReference type="EMBL" id="TBU93318.1"/>
    </source>
</evidence>
<dbReference type="AlphaFoldDB" id="A0A4Q9R225"/>
<keyword evidence="1" id="KW-1133">Transmembrane helix</keyword>
<gene>
    <name evidence="2" type="ORF">DNJ96_14360</name>
</gene>
<feature type="transmembrane region" description="Helical" evidence="1">
    <location>
        <begin position="25"/>
        <end position="43"/>
    </location>
</feature>
<keyword evidence="1" id="KW-0812">Transmembrane</keyword>
<reference evidence="2 3" key="1">
    <citation type="submission" date="2018-06" db="EMBL/GenBank/DDBJ databases">
        <title>Three novel Pseudomonas species isolated from symptomatic oak.</title>
        <authorList>
            <person name="Bueno-Gonzalez V."/>
            <person name="Brady C."/>
        </authorList>
    </citation>
    <scope>NUCLEOTIDE SEQUENCE [LARGE SCALE GENOMIC DNA]</scope>
    <source>
        <strain evidence="2 3">P17C</strain>
    </source>
</reference>
<evidence type="ECO:0000256" key="1">
    <source>
        <dbReference type="SAM" id="Phobius"/>
    </source>
</evidence>
<sequence>MRGTETENGEHSTPEDPRPRLRRRFFASLVLLGLMVGMMIGRVTQHSGDVHLLATEPVNAGLRFWFDGEPGLRELAVDGGFVLDIGATGQAANGYLDSPGGRVSWRLHATEQALQLRLTALYALQVDWAGEPDERGWRLEVQVRD</sequence>
<name>A0A4Q9R225_9GAMM</name>
<keyword evidence="1" id="KW-0472">Membrane</keyword>
<protein>
    <submittedName>
        <fullName evidence="2">Uncharacterized protein</fullName>
    </submittedName>
</protein>
<proteinExistence type="predicted"/>
<comment type="caution">
    <text evidence="2">The sequence shown here is derived from an EMBL/GenBank/DDBJ whole genome shotgun (WGS) entry which is preliminary data.</text>
</comment>
<accession>A0A4Q9R225</accession>
<evidence type="ECO:0000313" key="3">
    <source>
        <dbReference type="Proteomes" id="UP000292639"/>
    </source>
</evidence>
<keyword evidence="3" id="KW-1185">Reference proteome</keyword>